<evidence type="ECO:0000256" key="13">
    <source>
        <dbReference type="SAM" id="Phobius"/>
    </source>
</evidence>
<feature type="transmembrane region" description="Helical" evidence="13">
    <location>
        <begin position="358"/>
        <end position="383"/>
    </location>
</feature>
<evidence type="ECO:0000256" key="2">
    <source>
        <dbReference type="ARBA" id="ARBA00022676"/>
    </source>
</evidence>
<evidence type="ECO:0000256" key="5">
    <source>
        <dbReference type="ARBA" id="ARBA00022801"/>
    </source>
</evidence>
<proteinExistence type="predicted"/>
<evidence type="ECO:0000256" key="11">
    <source>
        <dbReference type="ARBA" id="ARBA00068721"/>
    </source>
</evidence>
<feature type="transmembrane region" description="Helical" evidence="13">
    <location>
        <begin position="709"/>
        <end position="728"/>
    </location>
</feature>
<keyword evidence="7 13" id="KW-1133">Transmembrane helix</keyword>
<gene>
    <name evidence="15" type="ORF">HQ394_03655</name>
</gene>
<feature type="transmembrane region" description="Helical" evidence="13">
    <location>
        <begin position="330"/>
        <end position="352"/>
    </location>
</feature>
<evidence type="ECO:0000256" key="3">
    <source>
        <dbReference type="ARBA" id="ARBA00022679"/>
    </source>
</evidence>
<dbReference type="GO" id="GO:0004553">
    <property type="term" value="F:hydrolase activity, hydrolyzing O-glycosyl compounds"/>
    <property type="evidence" value="ECO:0007669"/>
    <property type="project" value="InterPro"/>
</dbReference>
<keyword evidence="2" id="KW-0328">Glycosyltransferase</keyword>
<keyword evidence="5" id="KW-0378">Hydrolase</keyword>
<evidence type="ECO:0000256" key="8">
    <source>
        <dbReference type="ARBA" id="ARBA00023136"/>
    </source>
</evidence>
<dbReference type="GO" id="GO:0005975">
    <property type="term" value="P:carbohydrate metabolic process"/>
    <property type="evidence" value="ECO:0007669"/>
    <property type="project" value="InterPro"/>
</dbReference>
<dbReference type="GO" id="GO:0005886">
    <property type="term" value="C:plasma membrane"/>
    <property type="evidence" value="ECO:0007669"/>
    <property type="project" value="TreeGrafter"/>
</dbReference>
<sequence>MTAALVAAALHAAVWYGTHEAITPADIRGPIESLSYSPYVGNHDPKDNTPVSPEQIQQDLSVVSEVAQGVRTYSVQDGVDQVPAIAEKLGLNVSLGAWLGDTPERDQMETETVVALAKQHRNVRSVLVGNEVMYRGERSVDEMINAIREVKRQVRVPVSTGEIWNIWLENPKLVNAVDFIAVHLLPYWEGLPPDQVVKYAFERFDQLRKAYPGKRIVIAEFGWPSQGYNRFGAEPGQLAQADIIRQFTAEAERRGIEYNLVEAFDQEWKTNEGSVGAHWGLFDASRHVKFPLTGMVEDKGIDWKTGLALGIGVVLTFAGLWRRRVTFKQAFLFAICANAMAAAIALTIAYPFENYLNAGILVMWGVGVISVVPLTVLTLAKVYELSEVLLGRRPKRLFVPQPQETNAMAPTVRLPKVSIHIPAYREPPEMVIETLNSVAALDYPDFEAVVIVNNTPEAYYSVPVAQRCHELGERFKFLNITCSGFKAGAMNVAMHHTAQDAEVIAVIDADYVVERNWLKDLVPCFDDPNVALVQGPQDHRDGATTPLKRLMNSEYAGFFDIGMVQRNEDDAIIQHGTMCLVRRSAFDAVGGWSTDTIVEDTDLGLRLYEAGYQAVYTNHRHGRGLLPDTYKAFKTQRFRWAYGAMQLIRKHWAHMLPSSTTLRPAQKFHFVAGWCMWLADAVGALAAVLNLLWVPVLLLVGMFIPTMPFTLPIIAAFIVNLLHCALLYGKRVDVPVSSIPGAAVTAMSVQWTVAKAVLFGLFKDRLPFLRTEKGGNAKKAANRNTALAETVIGVLLAASALALILLNHTDILEMKVFAATLAIQSLPFLAASFMVTIERIQTFLADRKATSGEPQKVTTVSVGINADAT</sequence>
<dbReference type="KEGG" id="dvn:HQ394_03655"/>
<dbReference type="Gene3D" id="3.20.20.80">
    <property type="entry name" value="Glycosidases"/>
    <property type="match status" value="1"/>
</dbReference>
<evidence type="ECO:0000256" key="4">
    <source>
        <dbReference type="ARBA" id="ARBA00022692"/>
    </source>
</evidence>
<evidence type="ECO:0000256" key="7">
    <source>
        <dbReference type="ARBA" id="ARBA00022989"/>
    </source>
</evidence>
<evidence type="ECO:0000256" key="10">
    <source>
        <dbReference type="ARBA" id="ARBA00066964"/>
    </source>
</evidence>
<dbReference type="SUPFAM" id="SSF53448">
    <property type="entry name" value="Nucleotide-diphospho-sugar transferases"/>
    <property type="match status" value="1"/>
</dbReference>
<evidence type="ECO:0000256" key="12">
    <source>
        <dbReference type="ARBA" id="ARBA00078564"/>
    </source>
</evidence>
<dbReference type="InterPro" id="IPR017853">
    <property type="entry name" value="GH"/>
</dbReference>
<keyword evidence="16" id="KW-1185">Reference proteome</keyword>
<dbReference type="SUPFAM" id="SSF51445">
    <property type="entry name" value="(Trans)glycosidases"/>
    <property type="match status" value="1"/>
</dbReference>
<dbReference type="AlphaFoldDB" id="A0A7H1MYT9"/>
<dbReference type="InterPro" id="IPR000490">
    <property type="entry name" value="Glyco_hydro_17"/>
</dbReference>
<evidence type="ECO:0000259" key="14">
    <source>
        <dbReference type="Pfam" id="PF13632"/>
    </source>
</evidence>
<organism evidence="15 16">
    <name type="scientific">Defluviicoccus vanus</name>
    <dbReference type="NCBI Taxonomy" id="111831"/>
    <lineage>
        <taxon>Bacteria</taxon>
        <taxon>Pseudomonadati</taxon>
        <taxon>Pseudomonadota</taxon>
        <taxon>Alphaproteobacteria</taxon>
        <taxon>Rhodospirillales</taxon>
        <taxon>Rhodospirillaceae</taxon>
        <taxon>Defluviicoccus</taxon>
    </lineage>
</organism>
<accession>A0A7H1MYT9</accession>
<dbReference type="Pfam" id="PF00332">
    <property type="entry name" value="Glyco_hydro_17"/>
    <property type="match status" value="1"/>
</dbReference>
<reference evidence="15 16" key="1">
    <citation type="submission" date="2020-05" db="EMBL/GenBank/DDBJ databases">
        <title>Complete closed genome sequence of Defluviicoccus vanus.</title>
        <authorList>
            <person name="Bessarab I."/>
            <person name="Arumugam K."/>
            <person name="Maszenan A.M."/>
            <person name="Seviour R.J."/>
            <person name="Williams R.B."/>
        </authorList>
    </citation>
    <scope>NUCLEOTIDE SEQUENCE [LARGE SCALE GENOMIC DNA]</scope>
    <source>
        <strain evidence="15 16">Ben 114</strain>
    </source>
</reference>
<name>A0A7H1MYT9_9PROT</name>
<dbReference type="GO" id="GO:0016758">
    <property type="term" value="F:hexosyltransferase activity"/>
    <property type="evidence" value="ECO:0007669"/>
    <property type="project" value="TreeGrafter"/>
</dbReference>
<feature type="domain" description="Glycosyltransferase 2-like" evidence="14">
    <location>
        <begin position="503"/>
        <end position="711"/>
    </location>
</feature>
<dbReference type="InterPro" id="IPR001173">
    <property type="entry name" value="Glyco_trans_2-like"/>
</dbReference>
<dbReference type="PANTHER" id="PTHR43867">
    <property type="entry name" value="CELLULOSE SYNTHASE CATALYTIC SUBUNIT A [UDP-FORMING]"/>
    <property type="match status" value="1"/>
</dbReference>
<feature type="transmembrane region" description="Helical" evidence="13">
    <location>
        <begin position="677"/>
        <end position="703"/>
    </location>
</feature>
<comment type="subcellular location">
    <subcellularLocation>
        <location evidence="1">Membrane</location>
        <topology evidence="1">Multi-pass membrane protein</topology>
    </subcellularLocation>
</comment>
<keyword evidence="3 15" id="KW-0808">Transferase</keyword>
<dbReference type="Proteomes" id="UP000516369">
    <property type="component" value="Chromosome"/>
</dbReference>
<dbReference type="InterPro" id="IPR050321">
    <property type="entry name" value="Glycosyltr_2/OpgH_subfam"/>
</dbReference>
<dbReference type="EMBL" id="CP053923">
    <property type="protein sequence ID" value="QNT68625.1"/>
    <property type="molecule type" value="Genomic_DNA"/>
</dbReference>
<evidence type="ECO:0000313" key="15">
    <source>
        <dbReference type="EMBL" id="QNT68625.1"/>
    </source>
</evidence>
<protein>
    <recommendedName>
        <fullName evidence="11">Beta-monoglucosyldiacylglycerol synthase</fullName>
        <ecNumber evidence="10">2.4.1.336</ecNumber>
    </recommendedName>
    <alternativeName>
        <fullName evidence="12">UDP-glucose:1,2-diacylglycerol 3-beta-D-glucosyltransferase</fullName>
    </alternativeName>
</protein>
<comment type="catalytic activity">
    <reaction evidence="9">
        <text>a 1,2-diacyl-sn-glycerol + UDP-alpha-D-glucose = a 1,2-diacyl-3-O-(beta-D-glucopyranosyl)-sn-glycerol + UDP + H(+)</text>
        <dbReference type="Rhea" id="RHEA:17285"/>
        <dbReference type="ChEBI" id="CHEBI:15378"/>
        <dbReference type="ChEBI" id="CHEBI:17815"/>
        <dbReference type="ChEBI" id="CHEBI:58223"/>
        <dbReference type="ChEBI" id="CHEBI:58885"/>
        <dbReference type="ChEBI" id="CHEBI:75799"/>
        <dbReference type="EC" id="2.4.1.336"/>
    </reaction>
</comment>
<feature type="transmembrane region" description="Helical" evidence="13">
    <location>
        <begin position="303"/>
        <end position="321"/>
    </location>
</feature>
<dbReference type="FunFam" id="3.90.550.10:FF:000164">
    <property type="entry name" value="Beta-(1-3)-glucosyl transferase"/>
    <property type="match status" value="1"/>
</dbReference>
<feature type="transmembrane region" description="Helical" evidence="13">
    <location>
        <begin position="786"/>
        <end position="805"/>
    </location>
</feature>
<dbReference type="PANTHER" id="PTHR43867:SF4">
    <property type="entry name" value="BETA-(1-3)-GLUCOSYL TRANSFERASE"/>
    <property type="match status" value="1"/>
</dbReference>
<keyword evidence="8 13" id="KW-0472">Membrane</keyword>
<dbReference type="EC" id="2.4.1.336" evidence="10"/>
<dbReference type="InterPro" id="IPR029044">
    <property type="entry name" value="Nucleotide-diphossugar_trans"/>
</dbReference>
<dbReference type="RefSeq" id="WP_190262061.1">
    <property type="nucleotide sequence ID" value="NZ_CP053923.1"/>
</dbReference>
<dbReference type="Gene3D" id="3.90.550.10">
    <property type="entry name" value="Spore Coat Polysaccharide Biosynthesis Protein SpsA, Chain A"/>
    <property type="match status" value="1"/>
</dbReference>
<keyword evidence="4 13" id="KW-0812">Transmembrane</keyword>
<evidence type="ECO:0000256" key="9">
    <source>
        <dbReference type="ARBA" id="ARBA00053004"/>
    </source>
</evidence>
<dbReference type="Pfam" id="PF13632">
    <property type="entry name" value="Glyco_trans_2_3"/>
    <property type="match status" value="1"/>
</dbReference>
<evidence type="ECO:0000256" key="6">
    <source>
        <dbReference type="ARBA" id="ARBA00022842"/>
    </source>
</evidence>
<evidence type="ECO:0000256" key="1">
    <source>
        <dbReference type="ARBA" id="ARBA00004141"/>
    </source>
</evidence>
<keyword evidence="6" id="KW-0460">Magnesium</keyword>
<feature type="transmembrane region" description="Helical" evidence="13">
    <location>
        <begin position="817"/>
        <end position="837"/>
    </location>
</feature>
<evidence type="ECO:0000313" key="16">
    <source>
        <dbReference type="Proteomes" id="UP000516369"/>
    </source>
</evidence>